<proteinExistence type="predicted"/>
<dbReference type="EMBL" id="KV749118">
    <property type="protein sequence ID" value="OCL11096.1"/>
    <property type="molecule type" value="Genomic_DNA"/>
</dbReference>
<dbReference type="OrthoDB" id="5337308at2759"/>
<protein>
    <submittedName>
        <fullName evidence="1">Uncharacterized protein</fullName>
    </submittedName>
</protein>
<name>A0A8E2F6M3_9PEZI</name>
<accession>A0A8E2F6M3</accession>
<evidence type="ECO:0000313" key="1">
    <source>
        <dbReference type="EMBL" id="OCL11096.1"/>
    </source>
</evidence>
<keyword evidence="2" id="KW-1185">Reference proteome</keyword>
<reference evidence="1 2" key="1">
    <citation type="journal article" date="2016" name="Nat. Commun.">
        <title>Ectomycorrhizal ecology is imprinted in the genome of the dominant symbiotic fungus Cenococcum geophilum.</title>
        <authorList>
            <consortium name="DOE Joint Genome Institute"/>
            <person name="Peter M."/>
            <person name="Kohler A."/>
            <person name="Ohm R.A."/>
            <person name="Kuo A."/>
            <person name="Krutzmann J."/>
            <person name="Morin E."/>
            <person name="Arend M."/>
            <person name="Barry K.W."/>
            <person name="Binder M."/>
            <person name="Choi C."/>
            <person name="Clum A."/>
            <person name="Copeland A."/>
            <person name="Grisel N."/>
            <person name="Haridas S."/>
            <person name="Kipfer T."/>
            <person name="LaButti K."/>
            <person name="Lindquist E."/>
            <person name="Lipzen A."/>
            <person name="Maire R."/>
            <person name="Meier B."/>
            <person name="Mihaltcheva S."/>
            <person name="Molinier V."/>
            <person name="Murat C."/>
            <person name="Poggeler S."/>
            <person name="Quandt C.A."/>
            <person name="Sperisen C."/>
            <person name="Tritt A."/>
            <person name="Tisserant E."/>
            <person name="Crous P.W."/>
            <person name="Henrissat B."/>
            <person name="Nehls U."/>
            <person name="Egli S."/>
            <person name="Spatafora J.W."/>
            <person name="Grigoriev I.V."/>
            <person name="Martin F.M."/>
        </authorList>
    </citation>
    <scope>NUCLEOTIDE SEQUENCE [LARGE SCALE GENOMIC DNA]</scope>
    <source>
        <strain evidence="1 2">CBS 207.34</strain>
    </source>
</reference>
<sequence>PVSDDAWNECHARGSKFILATLANDEEAANILNQRSITSVWNDFEDLKKWGWETLEFSENLQLGVNGGLPIMTALQGLGITTATHKNGGDNYAIVWEHENARTTDGKTYPATGASYTSVFNVPSGMIVMWGAYGCAFKGQQQNPPVTSKDDFPKLNSWADVTWLQWQELAKENVRNLQYIFSSPVENEESNAIIRRSLEVAKQPLSQWSGRVEFSMDTEEGRAILGSANGRGVAWMLINHKAQLGLKTIDSVIVF</sequence>
<gene>
    <name evidence="1" type="ORF">AOQ84DRAFT_257642</name>
</gene>
<organism evidence="1 2">
    <name type="scientific">Glonium stellatum</name>
    <dbReference type="NCBI Taxonomy" id="574774"/>
    <lineage>
        <taxon>Eukaryota</taxon>
        <taxon>Fungi</taxon>
        <taxon>Dikarya</taxon>
        <taxon>Ascomycota</taxon>
        <taxon>Pezizomycotina</taxon>
        <taxon>Dothideomycetes</taxon>
        <taxon>Pleosporomycetidae</taxon>
        <taxon>Gloniales</taxon>
        <taxon>Gloniaceae</taxon>
        <taxon>Glonium</taxon>
    </lineage>
</organism>
<dbReference type="AlphaFoldDB" id="A0A8E2F6M3"/>
<feature type="non-terminal residue" evidence="1">
    <location>
        <position position="1"/>
    </location>
</feature>
<feature type="non-terminal residue" evidence="1">
    <location>
        <position position="255"/>
    </location>
</feature>
<dbReference type="Proteomes" id="UP000250140">
    <property type="component" value="Unassembled WGS sequence"/>
</dbReference>
<evidence type="ECO:0000313" key="2">
    <source>
        <dbReference type="Proteomes" id="UP000250140"/>
    </source>
</evidence>